<evidence type="ECO:0008006" key="5">
    <source>
        <dbReference type="Google" id="ProtNLM"/>
    </source>
</evidence>
<dbReference type="InterPro" id="IPR002878">
    <property type="entry name" value="ChsH2_C"/>
</dbReference>
<dbReference type="AlphaFoldDB" id="A0A2P7RVK1"/>
<sequence length="158" mass="17446">MPTSPSPTARAALHSRQPRPWCLPVTDAPSLSDLGIADPTTELFWKACLERRLIIQKCRSCASHQFYPRPFCLSCESDALEWVEAKGKGTVYSLTTVRIPVIEALEPPYVLALVELDEGPRLLTNIDDGPARIGDRVTLAWRERGGLPPLPIFRPAGS</sequence>
<reference evidence="3 4" key="1">
    <citation type="submission" date="2018-03" db="EMBL/GenBank/DDBJ databases">
        <title>The draft genome of Mesorhizobium sp. 6GN-30.</title>
        <authorList>
            <person name="Liu L."/>
            <person name="Li L."/>
            <person name="Wang T."/>
            <person name="Zhang X."/>
            <person name="Liang L."/>
        </authorList>
    </citation>
    <scope>NUCLEOTIDE SEQUENCE [LARGE SCALE GENOMIC DNA]</scope>
    <source>
        <strain evidence="3 4">6GN30</strain>
    </source>
</reference>
<proteinExistence type="predicted"/>
<dbReference type="InterPro" id="IPR012340">
    <property type="entry name" value="NA-bd_OB-fold"/>
</dbReference>
<comment type="caution">
    <text evidence="3">The sequence shown here is derived from an EMBL/GenBank/DDBJ whole genome shotgun (WGS) entry which is preliminary data.</text>
</comment>
<protein>
    <recommendedName>
        <fullName evidence="5">DNA-binding protein</fullName>
    </recommendedName>
</protein>
<dbReference type="PANTHER" id="PTHR34075:SF5">
    <property type="entry name" value="BLR3430 PROTEIN"/>
    <property type="match status" value="1"/>
</dbReference>
<dbReference type="Pfam" id="PF12172">
    <property type="entry name" value="zf-ChsH2"/>
    <property type="match status" value="1"/>
</dbReference>
<dbReference type="OrthoDB" id="7595207at2"/>
<dbReference type="EMBL" id="PXYK01000031">
    <property type="protein sequence ID" value="PSJ54202.1"/>
    <property type="molecule type" value="Genomic_DNA"/>
</dbReference>
<dbReference type="SUPFAM" id="SSF50249">
    <property type="entry name" value="Nucleic acid-binding proteins"/>
    <property type="match status" value="1"/>
</dbReference>
<dbReference type="InterPro" id="IPR022002">
    <property type="entry name" value="ChsH2_Znr"/>
</dbReference>
<evidence type="ECO:0000313" key="4">
    <source>
        <dbReference type="Proteomes" id="UP000241229"/>
    </source>
</evidence>
<dbReference type="Proteomes" id="UP000241229">
    <property type="component" value="Unassembled WGS sequence"/>
</dbReference>
<dbReference type="PANTHER" id="PTHR34075">
    <property type="entry name" value="BLR3430 PROTEIN"/>
    <property type="match status" value="1"/>
</dbReference>
<feature type="domain" description="ChsH2 C-terminal OB-fold" evidence="1">
    <location>
        <begin position="82"/>
        <end position="142"/>
    </location>
</feature>
<accession>A0A2P7RVK1</accession>
<feature type="domain" description="ChsH2 rubredoxin-like zinc ribbon" evidence="2">
    <location>
        <begin position="45"/>
        <end position="81"/>
    </location>
</feature>
<dbReference type="Pfam" id="PF01796">
    <property type="entry name" value="OB_ChsH2_C"/>
    <property type="match status" value="1"/>
</dbReference>
<keyword evidence="4" id="KW-1185">Reference proteome</keyword>
<dbReference type="InterPro" id="IPR052513">
    <property type="entry name" value="Thioester_dehydratase-like"/>
</dbReference>
<dbReference type="Gene3D" id="6.10.30.10">
    <property type="match status" value="1"/>
</dbReference>
<evidence type="ECO:0000259" key="2">
    <source>
        <dbReference type="Pfam" id="PF12172"/>
    </source>
</evidence>
<gene>
    <name evidence="3" type="ORF">C7I84_24740</name>
</gene>
<evidence type="ECO:0000259" key="1">
    <source>
        <dbReference type="Pfam" id="PF01796"/>
    </source>
</evidence>
<name>A0A2P7RVK1_9HYPH</name>
<evidence type="ECO:0000313" key="3">
    <source>
        <dbReference type="EMBL" id="PSJ54202.1"/>
    </source>
</evidence>
<organism evidence="3 4">
    <name type="scientific">Kumtagia ephedrae</name>
    <dbReference type="NCBI Taxonomy" id="2116701"/>
    <lineage>
        <taxon>Bacteria</taxon>
        <taxon>Pseudomonadati</taxon>
        <taxon>Pseudomonadota</taxon>
        <taxon>Alphaproteobacteria</taxon>
        <taxon>Hyphomicrobiales</taxon>
        <taxon>Phyllobacteriaceae</taxon>
        <taxon>Kumtagia</taxon>
    </lineage>
</organism>